<evidence type="ECO:0000313" key="1">
    <source>
        <dbReference type="EMBL" id="GGO01020.1"/>
    </source>
</evidence>
<accession>A0A8H9GUJ8</accession>
<comment type="caution">
    <text evidence="1">The sequence shown here is derived from an EMBL/GenBank/DDBJ whole genome shotgun (WGS) entry which is preliminary data.</text>
</comment>
<dbReference type="Proteomes" id="UP000653480">
    <property type="component" value="Unassembled WGS sequence"/>
</dbReference>
<dbReference type="AlphaFoldDB" id="A0A8H9GUJ8"/>
<sequence>MPRGARRETLTVELVHGHLGNSARVLAIGPRPALAFRKDLLKRAQPGIPGNAIGFCEGSAVRPITSH</sequence>
<evidence type="ECO:0000313" key="2">
    <source>
        <dbReference type="Proteomes" id="UP000653480"/>
    </source>
</evidence>
<proteinExistence type="predicted"/>
<protein>
    <submittedName>
        <fullName evidence="1">Uncharacterized protein</fullName>
    </submittedName>
</protein>
<dbReference type="EMBL" id="BMMN01000001">
    <property type="protein sequence ID" value="GGO01020.1"/>
    <property type="molecule type" value="Genomic_DNA"/>
</dbReference>
<gene>
    <name evidence="1" type="ORF">GCM10011574_08350</name>
</gene>
<reference evidence="1" key="1">
    <citation type="journal article" date="2014" name="Int. J. Syst. Evol. Microbiol.">
        <title>Complete genome sequence of Corynebacterium casei LMG S-19264T (=DSM 44701T), isolated from a smear-ripened cheese.</title>
        <authorList>
            <consortium name="US DOE Joint Genome Institute (JGI-PGF)"/>
            <person name="Walter F."/>
            <person name="Albersmeier A."/>
            <person name="Kalinowski J."/>
            <person name="Ruckert C."/>
        </authorList>
    </citation>
    <scope>NUCLEOTIDE SEQUENCE</scope>
    <source>
        <strain evidence="1">CGMCC 4.7138</strain>
    </source>
</reference>
<name>A0A8H9GUJ8_9ACTN</name>
<organism evidence="1 2">
    <name type="scientific">Microbispora bryophytorum</name>
    <dbReference type="NCBI Taxonomy" id="1460882"/>
    <lineage>
        <taxon>Bacteria</taxon>
        <taxon>Bacillati</taxon>
        <taxon>Actinomycetota</taxon>
        <taxon>Actinomycetes</taxon>
        <taxon>Streptosporangiales</taxon>
        <taxon>Streptosporangiaceae</taxon>
        <taxon>Microbispora</taxon>
    </lineage>
</organism>
<keyword evidence="2" id="KW-1185">Reference proteome</keyword>
<reference evidence="1" key="2">
    <citation type="submission" date="2020-09" db="EMBL/GenBank/DDBJ databases">
        <authorList>
            <person name="Sun Q."/>
            <person name="Zhou Y."/>
        </authorList>
    </citation>
    <scope>NUCLEOTIDE SEQUENCE</scope>
    <source>
        <strain evidence="1">CGMCC 4.7138</strain>
    </source>
</reference>